<dbReference type="Proteomes" id="UP000006729">
    <property type="component" value="Chromosome 1"/>
</dbReference>
<accession>A0A3N7E6F9</accession>
<keyword evidence="2" id="KW-1185">Reference proteome</keyword>
<reference evidence="1 2" key="1">
    <citation type="journal article" date="2006" name="Science">
        <title>The genome of black cottonwood, Populus trichocarpa (Torr. &amp; Gray).</title>
        <authorList>
            <person name="Tuskan G.A."/>
            <person name="Difazio S."/>
            <person name="Jansson S."/>
            <person name="Bohlmann J."/>
            <person name="Grigoriev I."/>
            <person name="Hellsten U."/>
            <person name="Putnam N."/>
            <person name="Ralph S."/>
            <person name="Rombauts S."/>
            <person name="Salamov A."/>
            <person name="Schein J."/>
            <person name="Sterck L."/>
            <person name="Aerts A."/>
            <person name="Bhalerao R.R."/>
            <person name="Bhalerao R.P."/>
            <person name="Blaudez D."/>
            <person name="Boerjan W."/>
            <person name="Brun A."/>
            <person name="Brunner A."/>
            <person name="Busov V."/>
            <person name="Campbell M."/>
            <person name="Carlson J."/>
            <person name="Chalot M."/>
            <person name="Chapman J."/>
            <person name="Chen G.L."/>
            <person name="Cooper D."/>
            <person name="Coutinho P.M."/>
            <person name="Couturier J."/>
            <person name="Covert S."/>
            <person name="Cronk Q."/>
            <person name="Cunningham R."/>
            <person name="Davis J."/>
            <person name="Degroeve S."/>
            <person name="Dejardin A."/>
            <person name="Depamphilis C."/>
            <person name="Detter J."/>
            <person name="Dirks B."/>
            <person name="Dubchak I."/>
            <person name="Duplessis S."/>
            <person name="Ehlting J."/>
            <person name="Ellis B."/>
            <person name="Gendler K."/>
            <person name="Goodstein D."/>
            <person name="Gribskov M."/>
            <person name="Grimwood J."/>
            <person name="Groover A."/>
            <person name="Gunter L."/>
            <person name="Hamberger B."/>
            <person name="Heinze B."/>
            <person name="Helariutta Y."/>
            <person name="Henrissat B."/>
            <person name="Holligan D."/>
            <person name="Holt R."/>
            <person name="Huang W."/>
            <person name="Islam-Faridi N."/>
            <person name="Jones S."/>
            <person name="Jones-Rhoades M."/>
            <person name="Jorgensen R."/>
            <person name="Joshi C."/>
            <person name="Kangasjarvi J."/>
            <person name="Karlsson J."/>
            <person name="Kelleher C."/>
            <person name="Kirkpatrick R."/>
            <person name="Kirst M."/>
            <person name="Kohler A."/>
            <person name="Kalluri U."/>
            <person name="Larimer F."/>
            <person name="Leebens-Mack J."/>
            <person name="Leple J.C."/>
            <person name="Locascio P."/>
            <person name="Lou Y."/>
            <person name="Lucas S."/>
            <person name="Martin F."/>
            <person name="Montanini B."/>
            <person name="Napoli C."/>
            <person name="Nelson D.R."/>
            <person name="Nelson C."/>
            <person name="Nieminen K."/>
            <person name="Nilsson O."/>
            <person name="Pereda V."/>
            <person name="Peter G."/>
            <person name="Philippe R."/>
            <person name="Pilate G."/>
            <person name="Poliakov A."/>
            <person name="Razumovskaya J."/>
            <person name="Richardson P."/>
            <person name="Rinaldi C."/>
            <person name="Ritland K."/>
            <person name="Rouze P."/>
            <person name="Ryaboy D."/>
            <person name="Schmutz J."/>
            <person name="Schrader J."/>
            <person name="Segerman B."/>
            <person name="Shin H."/>
            <person name="Siddiqui A."/>
            <person name="Sterky F."/>
            <person name="Terry A."/>
            <person name="Tsai C.J."/>
            <person name="Uberbacher E."/>
            <person name="Unneberg P."/>
            <person name="Vahala J."/>
            <person name="Wall K."/>
            <person name="Wessler S."/>
            <person name="Yang G."/>
            <person name="Yin T."/>
            <person name="Douglas C."/>
            <person name="Marra M."/>
            <person name="Sandberg G."/>
            <person name="Van de Peer Y."/>
            <person name="Rokhsar D."/>
        </authorList>
    </citation>
    <scope>NUCLEOTIDE SEQUENCE [LARGE SCALE GENOMIC DNA]</scope>
    <source>
        <strain evidence="2">cv. Nisqually</strain>
        <strain evidence="1">Nisqually-1</strain>
    </source>
</reference>
<reference evidence="1" key="2">
    <citation type="submission" date="2017-07" db="EMBL/GenBank/DDBJ databases">
        <title>WGS assembly of Populus trichocarpa.</title>
        <authorList>
            <person name="Tuskan G."/>
            <person name="Difazio S."/>
            <person name="Jansson S."/>
            <person name="Bohlmann J."/>
            <person name="Grigoriev I."/>
            <person name="Hellsten U."/>
            <person name="Putnam N."/>
            <person name="Ralph S."/>
            <person name="Rombauts S."/>
            <person name="Salamov A."/>
            <person name="Schein J."/>
            <person name="Sterck L."/>
            <person name="Aerts A."/>
            <person name="Bhalerao R."/>
            <person name="Bhalerao R."/>
            <person name="Blaudez D."/>
            <person name="Boerjan W."/>
            <person name="Brun A."/>
            <person name="Brunner A."/>
            <person name="Busov V."/>
            <person name="Campbell M."/>
            <person name="Carlson J."/>
            <person name="Chalot M."/>
            <person name="Chapman J."/>
            <person name="Chen G."/>
            <person name="Cooper D."/>
            <person name="Coutinho P."/>
            <person name="Couturier J."/>
            <person name="Covert S."/>
            <person name="Cronk Q."/>
            <person name="Cunningham R."/>
            <person name="Davis J."/>
            <person name="Degroeve S."/>
            <person name="Dejardin A."/>
            <person name="Depamphilis C."/>
            <person name="Detter J."/>
            <person name="Dirks B."/>
            <person name="Dubchak I."/>
            <person name="Duplessis S."/>
            <person name="Ehlting J."/>
            <person name="Ellis B."/>
            <person name="Gendler K."/>
            <person name="Goodstein D."/>
            <person name="Gribskov M."/>
            <person name="Grimwood J."/>
            <person name="Groover A."/>
            <person name="Gunter L."/>
            <person name="Hamberger B."/>
            <person name="Heinze B."/>
            <person name="Helariutta Y."/>
            <person name="Henrissat B."/>
            <person name="Holligan D."/>
            <person name="Holt R."/>
            <person name="Huang W."/>
            <person name="Islam-Faridi N."/>
            <person name="Jones S."/>
            <person name="Jones-Rhoades M."/>
            <person name="Jorgensen R."/>
            <person name="Joshi C."/>
            <person name="Kangasjarvi J."/>
            <person name="Karlsson J."/>
            <person name="Kelleher C."/>
            <person name="Kirkpatrick R."/>
            <person name="Kirst M."/>
            <person name="Kohler A."/>
            <person name="Kalluri U."/>
            <person name="Larimer F."/>
            <person name="Leebens-Mack J."/>
            <person name="Leple J."/>
            <person name="Locascio P."/>
            <person name="Lou Y."/>
            <person name="Lucas S."/>
            <person name="Martin F."/>
            <person name="Montanini B."/>
            <person name="Napoli C."/>
            <person name="Nelson D."/>
            <person name="Nelson C."/>
            <person name="Nieminen K."/>
            <person name="Nilsson O."/>
            <person name="Pereda V."/>
            <person name="Peter G."/>
            <person name="Philippe R."/>
            <person name="Pilate G."/>
            <person name="Poliakov A."/>
            <person name="Razumovskaya J."/>
            <person name="Richardson P."/>
            <person name="Rinaldi C."/>
            <person name="Ritland K."/>
            <person name="Rouze P."/>
            <person name="Ryaboy D."/>
            <person name="Schmutz J."/>
            <person name="Schrader J."/>
            <person name="Segerman B."/>
            <person name="Shin H."/>
            <person name="Siddiqui A."/>
            <person name="Sterky F."/>
            <person name="Terry A."/>
            <person name="Tsai C."/>
            <person name="Uberbacher E."/>
            <person name="Unneberg P."/>
            <person name="Vahala J."/>
            <person name="Wall K."/>
            <person name="Wessler S."/>
            <person name="Yang G."/>
            <person name="Yin T."/>
            <person name="Douglas C."/>
            <person name="Marra M."/>
            <person name="Sandberg G."/>
            <person name="Van De Peer Y."/>
            <person name="Rokhsar D."/>
        </authorList>
    </citation>
    <scope>NUCLEOTIDE SEQUENCE</scope>
    <source>
        <strain evidence="1">Nisqually-1</strain>
    </source>
</reference>
<protein>
    <submittedName>
        <fullName evidence="1">Uncharacterized protein</fullName>
    </submittedName>
</protein>
<proteinExistence type="predicted"/>
<sequence>MEMPACFSRCNKNDHLGLCCAWVGTTRQKAWPRHMLRILKKTACHAHSL</sequence>
<name>A0A3N7E6F9_POPTR</name>
<dbReference type="EMBL" id="CM009290">
    <property type="protein sequence ID" value="RQO84234.1"/>
    <property type="molecule type" value="Genomic_DNA"/>
</dbReference>
<evidence type="ECO:0000313" key="1">
    <source>
        <dbReference type="EMBL" id="RQO84236.1"/>
    </source>
</evidence>
<dbReference type="EMBL" id="CM009290">
    <property type="protein sequence ID" value="RQO84236.1"/>
    <property type="molecule type" value="Genomic_DNA"/>
</dbReference>
<evidence type="ECO:0000313" key="2">
    <source>
        <dbReference type="Proteomes" id="UP000006729"/>
    </source>
</evidence>
<gene>
    <name evidence="1" type="ORF">POPTR_001G006250</name>
</gene>
<dbReference type="AlphaFoldDB" id="A0A3N7E6F9"/>
<organism evidence="1 2">
    <name type="scientific">Populus trichocarpa</name>
    <name type="common">Western balsam poplar</name>
    <name type="synonym">Populus balsamifera subsp. trichocarpa</name>
    <dbReference type="NCBI Taxonomy" id="3694"/>
    <lineage>
        <taxon>Eukaryota</taxon>
        <taxon>Viridiplantae</taxon>
        <taxon>Streptophyta</taxon>
        <taxon>Embryophyta</taxon>
        <taxon>Tracheophyta</taxon>
        <taxon>Spermatophyta</taxon>
        <taxon>Magnoliopsida</taxon>
        <taxon>eudicotyledons</taxon>
        <taxon>Gunneridae</taxon>
        <taxon>Pentapetalae</taxon>
        <taxon>rosids</taxon>
        <taxon>fabids</taxon>
        <taxon>Malpighiales</taxon>
        <taxon>Salicaceae</taxon>
        <taxon>Saliceae</taxon>
        <taxon>Populus</taxon>
    </lineage>
</organism>